<gene>
    <name evidence="5" type="ORF">CFOL_v3_30718</name>
</gene>
<dbReference type="OrthoDB" id="437331at2759"/>
<dbReference type="GO" id="GO:0004174">
    <property type="term" value="F:electron-transferring-flavoprotein dehydrogenase activity"/>
    <property type="evidence" value="ECO:0007669"/>
    <property type="project" value="UniProtKB-UniRule"/>
</dbReference>
<keyword evidence="6" id="KW-1185">Reference proteome</keyword>
<evidence type="ECO:0000259" key="4">
    <source>
        <dbReference type="Pfam" id="PF00890"/>
    </source>
</evidence>
<dbReference type="EMBL" id="BDDD01004253">
    <property type="protein sequence ID" value="GAV87292.1"/>
    <property type="molecule type" value="Genomic_DNA"/>
</dbReference>
<dbReference type="Pfam" id="PF00890">
    <property type="entry name" value="FAD_binding_2"/>
    <property type="match status" value="1"/>
</dbReference>
<keyword evidence="3" id="KW-0830">Ubiquinone</keyword>
<organism evidence="5 6">
    <name type="scientific">Cephalotus follicularis</name>
    <name type="common">Albany pitcher plant</name>
    <dbReference type="NCBI Taxonomy" id="3775"/>
    <lineage>
        <taxon>Eukaryota</taxon>
        <taxon>Viridiplantae</taxon>
        <taxon>Streptophyta</taxon>
        <taxon>Embryophyta</taxon>
        <taxon>Tracheophyta</taxon>
        <taxon>Spermatophyta</taxon>
        <taxon>Magnoliopsida</taxon>
        <taxon>eudicotyledons</taxon>
        <taxon>Gunneridae</taxon>
        <taxon>Pentapetalae</taxon>
        <taxon>rosids</taxon>
        <taxon>fabids</taxon>
        <taxon>Oxalidales</taxon>
        <taxon>Cephalotaceae</taxon>
        <taxon>Cephalotus</taxon>
    </lineage>
</organism>
<comment type="function">
    <text evidence="3">Accepts electrons from ETF and reduces ubiquinone.</text>
</comment>
<dbReference type="PANTHER" id="PTHR10617">
    <property type="entry name" value="ELECTRON TRANSFER FLAVOPROTEIN-UBIQUINONE OXIDOREDUCTASE"/>
    <property type="match status" value="1"/>
</dbReference>
<keyword evidence="3" id="KW-0408">Iron</keyword>
<comment type="cofactor">
    <cofactor evidence="3">
        <name>[4Fe-4S] cluster</name>
        <dbReference type="ChEBI" id="CHEBI:49883"/>
    </cofactor>
    <text evidence="3">Binds 1 [4Fe-4S] cluster.</text>
</comment>
<evidence type="ECO:0000256" key="1">
    <source>
        <dbReference type="ARBA" id="ARBA00022630"/>
    </source>
</evidence>
<dbReference type="InterPro" id="IPR003953">
    <property type="entry name" value="FAD-dep_OxRdtase_2_FAD-bd"/>
</dbReference>
<keyword evidence="2 3" id="KW-0560">Oxidoreductase</keyword>
<comment type="caution">
    <text evidence="5">The sequence shown here is derived from an EMBL/GenBank/DDBJ whole genome shotgun (WGS) entry which is preliminary data.</text>
</comment>
<feature type="non-terminal residue" evidence="5">
    <location>
        <position position="1"/>
    </location>
</feature>
<evidence type="ECO:0000313" key="5">
    <source>
        <dbReference type="EMBL" id="GAV87292.1"/>
    </source>
</evidence>
<proteinExistence type="predicted"/>
<dbReference type="GO" id="GO:0051539">
    <property type="term" value="F:4 iron, 4 sulfur cluster binding"/>
    <property type="evidence" value="ECO:0007669"/>
    <property type="project" value="UniProtKB-UniRule"/>
</dbReference>
<keyword evidence="3" id="KW-0274">FAD</keyword>
<keyword evidence="3" id="KW-0479">Metal-binding</keyword>
<keyword evidence="3" id="KW-0411">Iron-sulfur</keyword>
<dbReference type="GO" id="GO:0005743">
    <property type="term" value="C:mitochondrial inner membrane"/>
    <property type="evidence" value="ECO:0007669"/>
    <property type="project" value="TreeGrafter"/>
</dbReference>
<protein>
    <recommendedName>
        <fullName evidence="3">Electron transfer flavoprotein-ubiquinone oxidoreductase</fullName>
        <shortName evidence="3">ETF-QO</shortName>
        <ecNumber evidence="3">1.5.5.1</ecNumber>
    </recommendedName>
</protein>
<evidence type="ECO:0000313" key="6">
    <source>
        <dbReference type="Proteomes" id="UP000187406"/>
    </source>
</evidence>
<feature type="domain" description="FAD-dependent oxidoreductase 2 FAD-binding" evidence="4">
    <location>
        <begin position="162"/>
        <end position="211"/>
    </location>
</feature>
<reference evidence="6" key="1">
    <citation type="submission" date="2016-04" db="EMBL/GenBank/DDBJ databases">
        <title>Cephalotus genome sequencing.</title>
        <authorList>
            <person name="Fukushima K."/>
            <person name="Hasebe M."/>
            <person name="Fang X."/>
        </authorList>
    </citation>
    <scope>NUCLEOTIDE SEQUENCE [LARGE SCALE GENOMIC DNA]</scope>
    <source>
        <strain evidence="6">cv. St1</strain>
    </source>
</reference>
<name>A0A1Q3D4B0_CEPFO</name>
<evidence type="ECO:0000256" key="2">
    <source>
        <dbReference type="ARBA" id="ARBA00023002"/>
    </source>
</evidence>
<dbReference type="Proteomes" id="UP000187406">
    <property type="component" value="Unassembled WGS sequence"/>
</dbReference>
<dbReference type="AlphaFoldDB" id="A0A1Q3D4B0"/>
<keyword evidence="3" id="KW-0813">Transport</keyword>
<dbReference type="SUPFAM" id="SSF51905">
    <property type="entry name" value="FAD/NAD(P)-binding domain"/>
    <property type="match status" value="1"/>
</dbReference>
<dbReference type="InterPro" id="IPR040156">
    <property type="entry name" value="ETF-QO"/>
</dbReference>
<dbReference type="GO" id="GO:0046872">
    <property type="term" value="F:metal ion binding"/>
    <property type="evidence" value="ECO:0007669"/>
    <property type="project" value="UniProtKB-KW"/>
</dbReference>
<dbReference type="STRING" id="3775.A0A1Q3D4B0"/>
<comment type="catalytic activity">
    <reaction evidence="3">
        <text>a ubiquinone + reduced [electron-transfer flavoprotein] = a ubiquinol + oxidized [electron-transfer flavoprotein] + H(+)</text>
        <dbReference type="Rhea" id="RHEA:24052"/>
        <dbReference type="Rhea" id="RHEA-COMP:9565"/>
        <dbReference type="Rhea" id="RHEA-COMP:9566"/>
        <dbReference type="Rhea" id="RHEA-COMP:10685"/>
        <dbReference type="Rhea" id="RHEA-COMP:10686"/>
        <dbReference type="ChEBI" id="CHEBI:15378"/>
        <dbReference type="ChEBI" id="CHEBI:16389"/>
        <dbReference type="ChEBI" id="CHEBI:17976"/>
        <dbReference type="ChEBI" id="CHEBI:57692"/>
        <dbReference type="ChEBI" id="CHEBI:58307"/>
        <dbReference type="EC" id="1.5.5.1"/>
    </reaction>
</comment>
<dbReference type="InterPro" id="IPR036188">
    <property type="entry name" value="FAD/NAD-bd_sf"/>
</dbReference>
<keyword evidence="1 3" id="KW-0285">Flavoprotein</keyword>
<evidence type="ECO:0000256" key="3">
    <source>
        <dbReference type="RuleBase" id="RU366068"/>
    </source>
</evidence>
<dbReference type="PANTHER" id="PTHR10617:SF107">
    <property type="entry name" value="ELECTRON TRANSFER FLAVOPROTEIN-UBIQUINONE OXIDOREDUCTASE, MITOCHONDRIAL"/>
    <property type="match status" value="1"/>
</dbReference>
<dbReference type="Gene3D" id="3.50.50.60">
    <property type="entry name" value="FAD/NAD(P)-binding domain"/>
    <property type="match status" value="2"/>
</dbReference>
<keyword evidence="3" id="KW-0249">Electron transport</keyword>
<accession>A0A1Q3D4B0</accession>
<dbReference type="InParanoid" id="A0A1Q3D4B0"/>
<comment type="cofactor">
    <cofactor evidence="3">
        <name>FAD</name>
        <dbReference type="ChEBI" id="CHEBI:57692"/>
    </cofactor>
</comment>
<dbReference type="EC" id="1.5.5.1" evidence="3"/>
<sequence length="253" mass="28516">LYLIRNIAHRSTKKSLHKHGVTEIVIINTIPMHRFLSLSSKSNSLKKFMPRSSYHHSNLLHTHFLNSKTSTYLSKSTLKHSSSTYQLQTRNWYSSFLHLNGNSSFLGSQLGINRSFSSGYRSSCGILKKHVINGSGFLTVKSFISDLRSFSSEPDRDSIEYDVVIVGAGPAGLSAAIRLKQMCREEDIDLSVCVVEKGAEVGRITLLAEGCRGSLSEKIMKKYKLREKGIVQHQTCALGIKEEHIKEWQLSRW</sequence>